<dbReference type="OrthoDB" id="794403at2"/>
<protein>
    <submittedName>
        <fullName evidence="1">Uncharacterized protein</fullName>
    </submittedName>
</protein>
<accession>A0A167HKB9</accession>
<evidence type="ECO:0000313" key="2">
    <source>
        <dbReference type="Proteomes" id="UP000077013"/>
    </source>
</evidence>
<dbReference type="EMBL" id="LRXL01000037">
    <property type="protein sequence ID" value="OAB78699.1"/>
    <property type="molecule type" value="Genomic_DNA"/>
</dbReference>
<proteinExistence type="predicted"/>
<dbReference type="AlphaFoldDB" id="A0A167HKB9"/>
<dbReference type="PROSITE" id="PS51257">
    <property type="entry name" value="PROKAR_LIPOPROTEIN"/>
    <property type="match status" value="1"/>
</dbReference>
<dbReference type="Proteomes" id="UP000077013">
    <property type="component" value="Unassembled WGS sequence"/>
</dbReference>
<evidence type="ECO:0000313" key="1">
    <source>
        <dbReference type="EMBL" id="OAB78699.1"/>
    </source>
</evidence>
<gene>
    <name evidence="1" type="ORF">ULVI_08950</name>
</gene>
<dbReference type="RefSeq" id="WP_068591951.1">
    <property type="nucleotide sequence ID" value="NZ_LRXL01000037.1"/>
</dbReference>
<dbReference type="STRING" id="1763537.ULVI_08950"/>
<organism evidence="1 2">
    <name type="scientific">Cochleicola gelatinilyticus</name>
    <dbReference type="NCBI Taxonomy" id="1763537"/>
    <lineage>
        <taxon>Bacteria</taxon>
        <taxon>Pseudomonadati</taxon>
        <taxon>Bacteroidota</taxon>
        <taxon>Flavobacteriia</taxon>
        <taxon>Flavobacteriales</taxon>
        <taxon>Flavobacteriaceae</taxon>
        <taxon>Cochleicola</taxon>
    </lineage>
</organism>
<comment type="caution">
    <text evidence="1">The sequence shown here is derived from an EMBL/GenBank/DDBJ whole genome shotgun (WGS) entry which is preliminary data.</text>
</comment>
<name>A0A167HKB9_9FLAO</name>
<sequence length="146" mass="16375">MKKSTSIIFGFCLIIILGYGCKNSTRKDSKEANSATSKITTYCFRNEFPFKEEPLKKDIQELVLTVEGDTVKGDYNWLPAEKDQRRGTLTGNIVNDIIEAEYIFMQEGMKDTVEIKIFITDESAEISGGSPELGLTASLRKVDCNE</sequence>
<keyword evidence="2" id="KW-1185">Reference proteome</keyword>
<reference evidence="1 2" key="1">
    <citation type="submission" date="2016-02" db="EMBL/GenBank/DDBJ databases">
        <title>Ulvibacter sp. LPB0005, isolated from Thais luteostoma.</title>
        <authorList>
            <person name="Shin S.-K."/>
            <person name="Yi H."/>
        </authorList>
    </citation>
    <scope>NUCLEOTIDE SEQUENCE [LARGE SCALE GENOMIC DNA]</scope>
    <source>
        <strain evidence="1 2">LPB0005</strain>
    </source>
</reference>